<evidence type="ECO:0000256" key="1">
    <source>
        <dbReference type="SAM" id="Phobius"/>
    </source>
</evidence>
<dbReference type="Proteomes" id="UP001500403">
    <property type="component" value="Unassembled WGS sequence"/>
</dbReference>
<keyword evidence="3" id="KW-1185">Reference proteome</keyword>
<feature type="transmembrane region" description="Helical" evidence="1">
    <location>
        <begin position="63"/>
        <end position="84"/>
    </location>
</feature>
<dbReference type="EMBL" id="BAAAUD010000023">
    <property type="protein sequence ID" value="GAA2938298.1"/>
    <property type="molecule type" value="Genomic_DNA"/>
</dbReference>
<evidence type="ECO:0000313" key="2">
    <source>
        <dbReference type="EMBL" id="GAA2938298.1"/>
    </source>
</evidence>
<name>A0ABN3X5P0_9ACTN</name>
<proteinExistence type="predicted"/>
<keyword evidence="1" id="KW-0812">Transmembrane</keyword>
<keyword evidence="1" id="KW-0472">Membrane</keyword>
<gene>
    <name evidence="2" type="ORF">GCM10010446_24550</name>
</gene>
<feature type="transmembrane region" description="Helical" evidence="1">
    <location>
        <begin position="37"/>
        <end position="57"/>
    </location>
</feature>
<evidence type="ECO:0008006" key="4">
    <source>
        <dbReference type="Google" id="ProtNLM"/>
    </source>
</evidence>
<reference evidence="2 3" key="1">
    <citation type="journal article" date="2019" name="Int. J. Syst. Evol. Microbiol.">
        <title>The Global Catalogue of Microorganisms (GCM) 10K type strain sequencing project: providing services to taxonomists for standard genome sequencing and annotation.</title>
        <authorList>
            <consortium name="The Broad Institute Genomics Platform"/>
            <consortium name="The Broad Institute Genome Sequencing Center for Infectious Disease"/>
            <person name="Wu L."/>
            <person name="Ma J."/>
        </authorList>
    </citation>
    <scope>NUCLEOTIDE SEQUENCE [LARGE SCALE GENOMIC DNA]</scope>
    <source>
        <strain evidence="2 3">JCM 9088</strain>
    </source>
</reference>
<accession>A0ABN3X5P0</accession>
<sequence length="110" mass="12310">MIRPVDRADRGTRLGMAPKTDHLMSVRAARQLRRARTFYVAGALLWAAAAAWTGWTHPGSRQMWVSVLLLAVFTGLLCTASLWLRRLQAATRNRLAHHAAPRRLVASRQA</sequence>
<protein>
    <recommendedName>
        <fullName evidence="4">Integral membrane protein</fullName>
    </recommendedName>
</protein>
<evidence type="ECO:0000313" key="3">
    <source>
        <dbReference type="Proteomes" id="UP001500403"/>
    </source>
</evidence>
<organism evidence="2 3">
    <name type="scientific">Streptomyces enissocaesilis</name>
    <dbReference type="NCBI Taxonomy" id="332589"/>
    <lineage>
        <taxon>Bacteria</taxon>
        <taxon>Bacillati</taxon>
        <taxon>Actinomycetota</taxon>
        <taxon>Actinomycetes</taxon>
        <taxon>Kitasatosporales</taxon>
        <taxon>Streptomycetaceae</taxon>
        <taxon>Streptomyces</taxon>
        <taxon>Streptomyces rochei group</taxon>
    </lineage>
</organism>
<comment type="caution">
    <text evidence="2">The sequence shown here is derived from an EMBL/GenBank/DDBJ whole genome shotgun (WGS) entry which is preliminary data.</text>
</comment>
<keyword evidence="1" id="KW-1133">Transmembrane helix</keyword>